<dbReference type="GO" id="GO:0046872">
    <property type="term" value="F:metal ion binding"/>
    <property type="evidence" value="ECO:0007669"/>
    <property type="project" value="UniProtKB-KW"/>
</dbReference>
<gene>
    <name evidence="8" type="ORF">S06H3_22381</name>
</gene>
<evidence type="ECO:0000259" key="7">
    <source>
        <dbReference type="PROSITE" id="PS51918"/>
    </source>
</evidence>
<dbReference type="GO" id="GO:0003824">
    <property type="term" value="F:catalytic activity"/>
    <property type="evidence" value="ECO:0007669"/>
    <property type="project" value="InterPro"/>
</dbReference>
<dbReference type="NCBIfam" id="TIGR02494">
    <property type="entry name" value="PFLE_PFLC"/>
    <property type="match status" value="1"/>
</dbReference>
<comment type="cofactor">
    <cofactor evidence="1">
        <name>[4Fe-4S] cluster</name>
        <dbReference type="ChEBI" id="CHEBI:49883"/>
    </cofactor>
</comment>
<dbReference type="AlphaFoldDB" id="X1N5Y7"/>
<evidence type="ECO:0000256" key="3">
    <source>
        <dbReference type="ARBA" id="ARBA00022691"/>
    </source>
</evidence>
<keyword evidence="2" id="KW-0004">4Fe-4S</keyword>
<proteinExistence type="predicted"/>
<dbReference type="GO" id="GO:0051539">
    <property type="term" value="F:4 iron, 4 sulfur cluster binding"/>
    <property type="evidence" value="ECO:0007669"/>
    <property type="project" value="UniProtKB-KW"/>
</dbReference>
<evidence type="ECO:0000256" key="2">
    <source>
        <dbReference type="ARBA" id="ARBA00022485"/>
    </source>
</evidence>
<dbReference type="Gene3D" id="3.80.30.10">
    <property type="entry name" value="pyruvate-formate lyase- activating enzyme"/>
    <property type="match status" value="1"/>
</dbReference>
<accession>X1N5Y7</accession>
<keyword evidence="4" id="KW-0479">Metal-binding</keyword>
<dbReference type="Pfam" id="PF04055">
    <property type="entry name" value="Radical_SAM"/>
    <property type="match status" value="1"/>
</dbReference>
<organism evidence="8">
    <name type="scientific">marine sediment metagenome</name>
    <dbReference type="NCBI Taxonomy" id="412755"/>
    <lineage>
        <taxon>unclassified sequences</taxon>
        <taxon>metagenomes</taxon>
        <taxon>ecological metagenomes</taxon>
    </lineage>
</organism>
<dbReference type="InterPro" id="IPR007197">
    <property type="entry name" value="rSAM"/>
</dbReference>
<sequence length="170" mass="19543">MGEYKTVDEAFKIAAQDRDFYNTSGGGVTISGGEPLLQWEFVRDFFKKCKDAGFHTALDTTAYCPWENMEQVLKHTDLILFDVKHMDPVKHEEKIGVSNELILENLDKASSMTKIWLRIPLIPGFNDSESNMHKTAELASRTRAERISLLPYHEWGKDKYSSLGKQYDYD</sequence>
<protein>
    <recommendedName>
        <fullName evidence="7">Radical SAM core domain-containing protein</fullName>
    </recommendedName>
</protein>
<dbReference type="EMBL" id="BARV01011950">
    <property type="protein sequence ID" value="GAI14034.1"/>
    <property type="molecule type" value="Genomic_DNA"/>
</dbReference>
<keyword evidence="3" id="KW-0949">S-adenosyl-L-methionine</keyword>
<name>X1N5Y7_9ZZZZ</name>
<keyword evidence="6" id="KW-0411">Iron-sulfur</keyword>
<evidence type="ECO:0000256" key="4">
    <source>
        <dbReference type="ARBA" id="ARBA00022723"/>
    </source>
</evidence>
<dbReference type="InterPro" id="IPR034457">
    <property type="entry name" value="Organic_radical-activating"/>
</dbReference>
<keyword evidence="5" id="KW-0408">Iron</keyword>
<feature type="non-terminal residue" evidence="8">
    <location>
        <position position="170"/>
    </location>
</feature>
<dbReference type="PANTHER" id="PTHR30352:SF4">
    <property type="entry name" value="PYRUVATE FORMATE-LYASE 2-ACTIVATING ENZYME"/>
    <property type="match status" value="1"/>
</dbReference>
<evidence type="ECO:0000256" key="6">
    <source>
        <dbReference type="ARBA" id="ARBA00023014"/>
    </source>
</evidence>
<evidence type="ECO:0000256" key="1">
    <source>
        <dbReference type="ARBA" id="ARBA00001966"/>
    </source>
</evidence>
<feature type="domain" description="Radical SAM core" evidence="7">
    <location>
        <begin position="1"/>
        <end position="170"/>
    </location>
</feature>
<dbReference type="PANTHER" id="PTHR30352">
    <property type="entry name" value="PYRUVATE FORMATE-LYASE-ACTIVATING ENZYME"/>
    <property type="match status" value="1"/>
</dbReference>
<comment type="caution">
    <text evidence="8">The sequence shown here is derived from an EMBL/GenBank/DDBJ whole genome shotgun (WGS) entry which is preliminary data.</text>
</comment>
<dbReference type="InterPro" id="IPR058240">
    <property type="entry name" value="rSAM_sf"/>
</dbReference>
<dbReference type="SUPFAM" id="SSF102114">
    <property type="entry name" value="Radical SAM enzymes"/>
    <property type="match status" value="1"/>
</dbReference>
<evidence type="ECO:0000313" key="8">
    <source>
        <dbReference type="EMBL" id="GAI14034.1"/>
    </source>
</evidence>
<evidence type="ECO:0000256" key="5">
    <source>
        <dbReference type="ARBA" id="ARBA00023004"/>
    </source>
</evidence>
<reference evidence="8" key="1">
    <citation type="journal article" date="2014" name="Front. Microbiol.">
        <title>High frequency of phylogenetically diverse reductive dehalogenase-homologous genes in deep subseafloor sedimentary metagenomes.</title>
        <authorList>
            <person name="Kawai M."/>
            <person name="Futagami T."/>
            <person name="Toyoda A."/>
            <person name="Takaki Y."/>
            <person name="Nishi S."/>
            <person name="Hori S."/>
            <person name="Arai W."/>
            <person name="Tsubouchi T."/>
            <person name="Morono Y."/>
            <person name="Uchiyama I."/>
            <person name="Ito T."/>
            <person name="Fujiyama A."/>
            <person name="Inagaki F."/>
            <person name="Takami H."/>
        </authorList>
    </citation>
    <scope>NUCLEOTIDE SEQUENCE</scope>
    <source>
        <strain evidence="8">Expedition CK06-06</strain>
    </source>
</reference>
<dbReference type="PROSITE" id="PS51918">
    <property type="entry name" value="RADICAL_SAM"/>
    <property type="match status" value="1"/>
</dbReference>